<dbReference type="InterPro" id="IPR042271">
    <property type="entry name" value="Zinicin_2_N"/>
</dbReference>
<evidence type="ECO:0000313" key="2">
    <source>
        <dbReference type="EMBL" id="VEI22114.1"/>
    </source>
</evidence>
<proteinExistence type="predicted"/>
<dbReference type="AlphaFoldDB" id="A0A7Z9D5Z3"/>
<accession>A0A7Z9D5Z3</accession>
<feature type="compositionally biased region" description="Polar residues" evidence="1">
    <location>
        <begin position="30"/>
        <end position="43"/>
    </location>
</feature>
<dbReference type="NCBIfam" id="TIGR03883">
    <property type="entry name" value="DUF2342_F420"/>
    <property type="match status" value="1"/>
</dbReference>
<dbReference type="PANTHER" id="PTHR39420">
    <property type="match status" value="1"/>
</dbReference>
<evidence type="ECO:0000256" key="1">
    <source>
        <dbReference type="SAM" id="MobiDB-lite"/>
    </source>
</evidence>
<organism evidence="2 3">
    <name type="scientific">Rothia aeria</name>
    <dbReference type="NCBI Taxonomy" id="172042"/>
    <lineage>
        <taxon>Bacteria</taxon>
        <taxon>Bacillati</taxon>
        <taxon>Actinomycetota</taxon>
        <taxon>Actinomycetes</taxon>
        <taxon>Micrococcales</taxon>
        <taxon>Micrococcaceae</taxon>
        <taxon>Rothia</taxon>
    </lineage>
</organism>
<feature type="region of interest" description="Disordered" evidence="1">
    <location>
        <begin position="22"/>
        <end position="43"/>
    </location>
</feature>
<dbReference type="PANTHER" id="PTHR39420:SF1">
    <property type="entry name" value="HYDROLASE"/>
    <property type="match status" value="1"/>
</dbReference>
<sequence length="423" mass="46535">MRPLQISAPAYARVFFTVSRPRKHARRETAGTSPAATSGGNYTVHMSENSIQDLLNPEAVTKIVGTLAPAGPRIAPDKMRQAVESIRAAAEASVDHVHRITGLEAAHNLRDSQVLVTDRSTWAKANAQAFSVMLEPVLRAPLEKIRQKNPAALSITGYGIATEVGSILAYLSTRVLGQYEPYAALAGYGAAGGRLMLVAPNILAVEKELNVEPEDFRLWVCLHEQTHRVQFAAAPWLRDYFLNKIAQLGDSVSTGLSIKDALVASKGARTDEADNEPQIGEQLAALAKTPARAKQIASEITAVMSLLEGHANVIMDAVDAEIVPTVKTIRRRFNRRSETQKLVTRLISRLLGLHRKAAQYRDGQKFVQHIVDAVGMERFNTVWERPENLPTEREIHNPDAWIKRVLDEGSEVTDMVKHGETTE</sequence>
<dbReference type="Proteomes" id="UP000282386">
    <property type="component" value="Chromosome"/>
</dbReference>
<dbReference type="Pfam" id="PF10103">
    <property type="entry name" value="Zincin_2"/>
    <property type="match status" value="1"/>
</dbReference>
<name>A0A7Z9D5Z3_9MICC</name>
<dbReference type="InterPro" id="IPR022454">
    <property type="entry name" value="CHP03883_F420-assoc"/>
</dbReference>
<dbReference type="InterPro" id="IPR018766">
    <property type="entry name" value="Zinicin_2"/>
</dbReference>
<evidence type="ECO:0000313" key="3">
    <source>
        <dbReference type="Proteomes" id="UP000282386"/>
    </source>
</evidence>
<reference evidence="2 3" key="1">
    <citation type="submission" date="2018-12" db="EMBL/GenBank/DDBJ databases">
        <authorList>
            <consortium name="Pathogen Informatics"/>
        </authorList>
    </citation>
    <scope>NUCLEOTIDE SEQUENCE [LARGE SCALE GENOMIC DNA]</scope>
    <source>
        <strain evidence="2 3">NCTC10207</strain>
    </source>
</reference>
<dbReference type="EMBL" id="LR134479">
    <property type="protein sequence ID" value="VEI22114.1"/>
    <property type="molecule type" value="Genomic_DNA"/>
</dbReference>
<dbReference type="Gene3D" id="1.20.150.30">
    <property type="entry name" value="Zincin-like metallopeptidase, N-terminal domain"/>
    <property type="match status" value="1"/>
</dbReference>
<gene>
    <name evidence="2" type="ORF">NCTC10207_00180</name>
</gene>
<dbReference type="SUPFAM" id="SSF55486">
    <property type="entry name" value="Metalloproteases ('zincins'), catalytic domain"/>
    <property type="match status" value="1"/>
</dbReference>
<protein>
    <submittedName>
        <fullName evidence="2">Uncharacterized conserved protein</fullName>
    </submittedName>
</protein>
<dbReference type="NCBIfam" id="TIGR03624">
    <property type="entry name" value="putative hydrolase"/>
    <property type="match status" value="1"/>
</dbReference>